<dbReference type="AlphaFoldDB" id="A0A6A6DBS5"/>
<protein>
    <submittedName>
        <fullName evidence="1">Uncharacterized protein</fullName>
    </submittedName>
</protein>
<sequence length="219" mass="24730">INTFCVEAEKQGDHDKDSGSLRREYNNNGPDHVIISMDWPSNSFKPNKNECLKHLGHIMDTCDGNEPTNPLNWKHGGYNQVGEVRYNIFPQAKKYWHGTCHMHIYEHISWKGIDGPGTKRTWYFKVRPDVQDGAGHSWTGSHGEQWDAGDGNPAKVYGLYDTLYLTPEAAGGKGGYIQFSIGKQSWTTKDKNGVPRCQVGDTSSDYSPTGRDMDCWFHC</sequence>
<dbReference type="EMBL" id="ML994708">
    <property type="protein sequence ID" value="KAF2176473.1"/>
    <property type="molecule type" value="Genomic_DNA"/>
</dbReference>
<organism evidence="1 2">
    <name type="scientific">Zopfia rhizophila CBS 207.26</name>
    <dbReference type="NCBI Taxonomy" id="1314779"/>
    <lineage>
        <taxon>Eukaryota</taxon>
        <taxon>Fungi</taxon>
        <taxon>Dikarya</taxon>
        <taxon>Ascomycota</taxon>
        <taxon>Pezizomycotina</taxon>
        <taxon>Dothideomycetes</taxon>
        <taxon>Dothideomycetes incertae sedis</taxon>
        <taxon>Zopfiaceae</taxon>
        <taxon>Zopfia</taxon>
    </lineage>
</organism>
<proteinExistence type="predicted"/>
<accession>A0A6A6DBS5</accession>
<dbReference type="Pfam" id="PF18647">
    <property type="entry name" value="Fungal_lectin_2"/>
    <property type="match status" value="1"/>
</dbReference>
<feature type="non-terminal residue" evidence="1">
    <location>
        <position position="1"/>
    </location>
</feature>
<evidence type="ECO:0000313" key="1">
    <source>
        <dbReference type="EMBL" id="KAF2176473.1"/>
    </source>
</evidence>
<feature type="non-terminal residue" evidence="1">
    <location>
        <position position="219"/>
    </location>
</feature>
<name>A0A6A6DBS5_9PEZI</name>
<gene>
    <name evidence="1" type="ORF">K469DRAFT_446770</name>
</gene>
<dbReference type="OrthoDB" id="21678at2759"/>
<dbReference type="Proteomes" id="UP000800200">
    <property type="component" value="Unassembled WGS sequence"/>
</dbReference>
<keyword evidence="2" id="KW-1185">Reference proteome</keyword>
<reference evidence="1" key="1">
    <citation type="journal article" date="2020" name="Stud. Mycol.">
        <title>101 Dothideomycetes genomes: a test case for predicting lifestyles and emergence of pathogens.</title>
        <authorList>
            <person name="Haridas S."/>
            <person name="Albert R."/>
            <person name="Binder M."/>
            <person name="Bloem J."/>
            <person name="Labutti K."/>
            <person name="Salamov A."/>
            <person name="Andreopoulos B."/>
            <person name="Baker S."/>
            <person name="Barry K."/>
            <person name="Bills G."/>
            <person name="Bluhm B."/>
            <person name="Cannon C."/>
            <person name="Castanera R."/>
            <person name="Culley D."/>
            <person name="Daum C."/>
            <person name="Ezra D."/>
            <person name="Gonzalez J."/>
            <person name="Henrissat B."/>
            <person name="Kuo A."/>
            <person name="Liang C."/>
            <person name="Lipzen A."/>
            <person name="Lutzoni F."/>
            <person name="Magnuson J."/>
            <person name="Mondo S."/>
            <person name="Nolan M."/>
            <person name="Ohm R."/>
            <person name="Pangilinan J."/>
            <person name="Park H.-J."/>
            <person name="Ramirez L."/>
            <person name="Alfaro M."/>
            <person name="Sun H."/>
            <person name="Tritt A."/>
            <person name="Yoshinaga Y."/>
            <person name="Zwiers L.-H."/>
            <person name="Turgeon B."/>
            <person name="Goodwin S."/>
            <person name="Spatafora J."/>
            <person name="Crous P."/>
            <person name="Grigoriev I."/>
        </authorList>
    </citation>
    <scope>NUCLEOTIDE SEQUENCE</scope>
    <source>
        <strain evidence="1">CBS 207.26</strain>
    </source>
</reference>
<evidence type="ECO:0000313" key="2">
    <source>
        <dbReference type="Proteomes" id="UP000800200"/>
    </source>
</evidence>